<keyword evidence="6" id="KW-0342">GTP-binding</keyword>
<feature type="domain" description="Coenzyme F420:L-glutamate ligase-like" evidence="8">
    <location>
        <begin position="19"/>
        <end position="227"/>
    </location>
</feature>
<organism evidence="9 10">
    <name type="scientific">Georgenia halophila</name>
    <dbReference type="NCBI Taxonomy" id="620889"/>
    <lineage>
        <taxon>Bacteria</taxon>
        <taxon>Bacillati</taxon>
        <taxon>Actinomycetota</taxon>
        <taxon>Actinomycetes</taxon>
        <taxon>Micrococcales</taxon>
        <taxon>Bogoriellaceae</taxon>
        <taxon>Georgenia</taxon>
    </lineage>
</organism>
<keyword evidence="3" id="KW-0547">Nucleotide-binding</keyword>
<keyword evidence="5" id="KW-0630">Potassium</keyword>
<keyword evidence="4" id="KW-0460">Magnesium</keyword>
<keyword evidence="7" id="KW-0464">Manganese</keyword>
<dbReference type="SUPFAM" id="SSF144010">
    <property type="entry name" value="CofE-like"/>
    <property type="match status" value="1"/>
</dbReference>
<dbReference type="EMBL" id="BAABGN010000008">
    <property type="protein sequence ID" value="GAA4423191.1"/>
    <property type="molecule type" value="Genomic_DNA"/>
</dbReference>
<dbReference type="InterPro" id="IPR002847">
    <property type="entry name" value="F420-0_gamma-glut_ligase-dom"/>
</dbReference>
<evidence type="ECO:0000256" key="4">
    <source>
        <dbReference type="ARBA" id="ARBA00022842"/>
    </source>
</evidence>
<reference evidence="10" key="1">
    <citation type="journal article" date="2019" name="Int. J. Syst. Evol. Microbiol.">
        <title>The Global Catalogue of Microorganisms (GCM) 10K type strain sequencing project: providing services to taxonomists for standard genome sequencing and annotation.</title>
        <authorList>
            <consortium name="The Broad Institute Genomics Platform"/>
            <consortium name="The Broad Institute Genome Sequencing Center for Infectious Disease"/>
            <person name="Wu L."/>
            <person name="Ma J."/>
        </authorList>
    </citation>
    <scope>NUCLEOTIDE SEQUENCE [LARGE SCALE GENOMIC DNA]</scope>
    <source>
        <strain evidence="10">JCM 17810</strain>
    </source>
</reference>
<dbReference type="Gene3D" id="3.90.1660.10">
    <property type="entry name" value="CofE-like domain"/>
    <property type="match status" value="1"/>
</dbReference>
<keyword evidence="10" id="KW-1185">Reference proteome</keyword>
<dbReference type="NCBIfam" id="TIGR01916">
    <property type="entry name" value="F420_cofE"/>
    <property type="match status" value="1"/>
</dbReference>
<accession>A0ABP8L681</accession>
<comment type="caution">
    <text evidence="9">The sequence shown here is derived from an EMBL/GenBank/DDBJ whole genome shotgun (WGS) entry which is preliminary data.</text>
</comment>
<gene>
    <name evidence="9" type="ORF">GCM10023169_18500</name>
</gene>
<evidence type="ECO:0000256" key="7">
    <source>
        <dbReference type="ARBA" id="ARBA00023211"/>
    </source>
</evidence>
<evidence type="ECO:0000256" key="1">
    <source>
        <dbReference type="ARBA" id="ARBA00022598"/>
    </source>
</evidence>
<evidence type="ECO:0000256" key="5">
    <source>
        <dbReference type="ARBA" id="ARBA00022958"/>
    </source>
</evidence>
<keyword evidence="1" id="KW-0436">Ligase</keyword>
<dbReference type="Gene3D" id="3.30.1330.100">
    <property type="entry name" value="CofE-like"/>
    <property type="match status" value="1"/>
</dbReference>
<evidence type="ECO:0000256" key="6">
    <source>
        <dbReference type="ARBA" id="ARBA00023134"/>
    </source>
</evidence>
<evidence type="ECO:0000313" key="9">
    <source>
        <dbReference type="EMBL" id="GAA4423191.1"/>
    </source>
</evidence>
<dbReference type="Pfam" id="PF01996">
    <property type="entry name" value="F420_ligase"/>
    <property type="match status" value="1"/>
</dbReference>
<dbReference type="PANTHER" id="PTHR47917:SF1">
    <property type="entry name" value="COENZYME F420:L-GLUTAMATE LIGASE"/>
    <property type="match status" value="1"/>
</dbReference>
<evidence type="ECO:0000256" key="3">
    <source>
        <dbReference type="ARBA" id="ARBA00022741"/>
    </source>
</evidence>
<evidence type="ECO:0000313" key="10">
    <source>
        <dbReference type="Proteomes" id="UP001500622"/>
    </source>
</evidence>
<protein>
    <recommendedName>
        <fullName evidence="8">Coenzyme F420:L-glutamate ligase-like domain-containing protein</fullName>
    </recommendedName>
</protein>
<dbReference type="InterPro" id="IPR008225">
    <property type="entry name" value="F420-0_g-glutamyl_ligase"/>
</dbReference>
<evidence type="ECO:0000259" key="8">
    <source>
        <dbReference type="Pfam" id="PF01996"/>
    </source>
</evidence>
<evidence type="ECO:0000256" key="2">
    <source>
        <dbReference type="ARBA" id="ARBA00022723"/>
    </source>
</evidence>
<dbReference type="PANTHER" id="PTHR47917">
    <property type="match status" value="1"/>
</dbReference>
<name>A0ABP8L681_9MICO</name>
<keyword evidence="2" id="KW-0479">Metal-binding</keyword>
<dbReference type="Proteomes" id="UP001500622">
    <property type="component" value="Unassembled WGS sequence"/>
</dbReference>
<proteinExistence type="predicted"/>
<sequence length="259" mass="26744">MSAEPSGGSAVMAVAPEGVPNVTASDDLAALLTPVLHGVVWPDGTAGVGDGDVVVISSKVVSKAEGRLVAARDDAERESAIDGETVRVVAERPKPDGGRLRIVENRLGLVMAAAGVDTSDVPPGTALLLPEDPDESARQIRRGLNARLGSRPGVIVSDTAGRPWRRGVVDMAIGAAGITVLSDLRGTRDQYGRELETTVIGVADEIAAAAELVKGKISGRPVAVVRGMAHVVTAEDGEGAGSLVRPPEEDMFRRGVRET</sequence>